<evidence type="ECO:0000256" key="2">
    <source>
        <dbReference type="SAM" id="SignalP"/>
    </source>
</evidence>
<evidence type="ECO:0000313" key="4">
    <source>
        <dbReference type="Proteomes" id="UP001281761"/>
    </source>
</evidence>
<accession>A0ABQ9X1V0</accession>
<protein>
    <submittedName>
        <fullName evidence="3">Uncharacterized protein</fullName>
    </submittedName>
</protein>
<sequence length="1210" mass="130609">MFEPLWLFILTIASHEATDLRIKHQQNDDFLRLSPGIFEIIEYPVISTMLKLEGNQSTISLLKPDRNRISNDRFQDHPEDLNHSINTFMDTFHSLFLFENSTMSMNKLIFDCGCDGTAVAKVKSSEVVVSSSTIISNTKQTPFVVETGLEGLGSSINVIDCSHISSTSMVLLPLVSTSTCPPTPSRDSSSTKTLSPDIIFPFLSVSGVALEISNVELNLGTGPLLDFGKLTKLSERSEEIDGGGISTVIVGSVLRNVTSPGGRIHRLSLPIDFSQKLVGTTMTRCTSHLSGTGCLDINAFGSVCCANTSFSHCSSNPDPPAWPKPFPRYFTVPSRFAFSNTTQLTLTFHLCTFTSMKSTGDGACVKVHSICDVRISECSFRTVEGCDGAALFFRGGRRKPGSLSISLSSFVDCTGTSFGAGLYTLDVALLSIDRCVFKNMLVSTERSAGGALHLISTRTTSISECVFMECACSDAKGIGGAIFVPTSFLTMTSVQFRGNKAQNGSDVFLTSGCGDAGELKERVLDCHTDTFNTSVMFGKLGILKGLIKQFGSATIVTSLRLTLSPTASEGRIEVETEHAVKGTMLLLLDCTGTHSPISKDSPPAPCRVVAVPFPTPSTTGTSDILSFGDNERLQSSSTYSLLAASISATPIDVASPSSFFTGDPPRVRRFKCEQGAVLGEMVVSLEGRGLAAGSTQSPSMGIPASRWLSLSVGPGGTDTRFTFGETYKVDKITYNHNPVMMESVGLSLVLPPFPKPIVFEVNQKKGEIVELPQKLNNISASFDSAFETATKMRMKSIELKLVNSETLSKTLSISDKNEVFMTKGGLVSPSLIVPATFSSSPLVVISVSHASLSLTAVDALIHSSSLDLKLVSVTTGFFKFNEGSITCDTLSSFSSKIHTSHNDLCSWTTGAIELVNSTAEFTKCNLTNMKQGAIIQRGGNVTLKDVCFLSNGPPNDDFPSARRNVMCSERGRLSVRNLTGDGQSHHFPGSGISAEACRTFGATTTMSVASLDPSRSTITRNRTSGDYKLTLVGGGFMPCGMKMLVKVSSDDGNSERSESLVVDARYALSCTGTKIVFVITHAHVANFSKKSEWKVRSLNGDTFYMNPWVVLRKKPSIMQWMLCVIVVVVVALLLIRRLRWKEPVEMEDDKLDTLNHTSPTIYNEAICDQIQHERTDEQAVPCQTGLASLFSREPEEDVCFGVALNPDTSR</sequence>
<evidence type="ECO:0000256" key="1">
    <source>
        <dbReference type="SAM" id="Phobius"/>
    </source>
</evidence>
<feature type="chain" id="PRO_5045438932" evidence="2">
    <location>
        <begin position="18"/>
        <end position="1210"/>
    </location>
</feature>
<keyword evidence="4" id="KW-1185">Reference proteome</keyword>
<gene>
    <name evidence="3" type="ORF">BLNAU_19394</name>
</gene>
<organism evidence="3 4">
    <name type="scientific">Blattamonas nauphoetae</name>
    <dbReference type="NCBI Taxonomy" id="2049346"/>
    <lineage>
        <taxon>Eukaryota</taxon>
        <taxon>Metamonada</taxon>
        <taxon>Preaxostyla</taxon>
        <taxon>Oxymonadida</taxon>
        <taxon>Blattamonas</taxon>
    </lineage>
</organism>
<dbReference type="Proteomes" id="UP001281761">
    <property type="component" value="Unassembled WGS sequence"/>
</dbReference>
<dbReference type="EMBL" id="JARBJD010000251">
    <property type="protein sequence ID" value="KAK2945660.1"/>
    <property type="molecule type" value="Genomic_DNA"/>
</dbReference>
<comment type="caution">
    <text evidence="3">The sequence shown here is derived from an EMBL/GenBank/DDBJ whole genome shotgun (WGS) entry which is preliminary data.</text>
</comment>
<keyword evidence="1" id="KW-1133">Transmembrane helix</keyword>
<keyword evidence="2" id="KW-0732">Signal</keyword>
<reference evidence="3 4" key="1">
    <citation type="journal article" date="2022" name="bioRxiv">
        <title>Genomics of Preaxostyla Flagellates Illuminates Evolutionary Transitions and the Path Towards Mitochondrial Loss.</title>
        <authorList>
            <person name="Novak L.V.F."/>
            <person name="Treitli S.C."/>
            <person name="Pyrih J."/>
            <person name="Halakuc P."/>
            <person name="Pipaliya S.V."/>
            <person name="Vacek V."/>
            <person name="Brzon O."/>
            <person name="Soukal P."/>
            <person name="Eme L."/>
            <person name="Dacks J.B."/>
            <person name="Karnkowska A."/>
            <person name="Elias M."/>
            <person name="Hampl V."/>
        </authorList>
    </citation>
    <scope>NUCLEOTIDE SEQUENCE [LARGE SCALE GENOMIC DNA]</scope>
    <source>
        <strain evidence="3">NAU3</strain>
        <tissue evidence="3">Gut</tissue>
    </source>
</reference>
<evidence type="ECO:0000313" key="3">
    <source>
        <dbReference type="EMBL" id="KAK2945660.1"/>
    </source>
</evidence>
<dbReference type="SUPFAM" id="SSF51126">
    <property type="entry name" value="Pectin lyase-like"/>
    <property type="match status" value="1"/>
</dbReference>
<feature type="transmembrane region" description="Helical" evidence="1">
    <location>
        <begin position="1117"/>
        <end position="1135"/>
    </location>
</feature>
<proteinExistence type="predicted"/>
<feature type="signal peptide" evidence="2">
    <location>
        <begin position="1"/>
        <end position="17"/>
    </location>
</feature>
<keyword evidence="1" id="KW-0472">Membrane</keyword>
<dbReference type="InterPro" id="IPR011050">
    <property type="entry name" value="Pectin_lyase_fold/virulence"/>
</dbReference>
<name>A0ABQ9X1V0_9EUKA</name>
<keyword evidence="1" id="KW-0812">Transmembrane</keyword>